<gene>
    <name evidence="1" type="ORF">A0O34_04595</name>
</gene>
<reference evidence="1 2" key="1">
    <citation type="submission" date="2016-04" db="EMBL/GenBank/DDBJ databases">
        <title>Complete Genome Sequence of Chryseobacterium sp. IHBB 10212.</title>
        <authorList>
            <person name="Pal M."/>
            <person name="Swarnkar M.K."/>
            <person name="Kaushal K."/>
            <person name="Chhibber S."/>
            <person name="Singh A.K."/>
            <person name="Gulati A."/>
        </authorList>
    </citation>
    <scope>NUCLEOTIDE SEQUENCE [LARGE SCALE GENOMIC DNA]</scope>
    <source>
        <strain evidence="1 2">IHBB 10212</strain>
    </source>
</reference>
<organism evidence="1 2">
    <name type="scientific">Chryseobacterium glaciei</name>
    <dbReference type="NCBI Taxonomy" id="1685010"/>
    <lineage>
        <taxon>Bacteria</taxon>
        <taxon>Pseudomonadati</taxon>
        <taxon>Bacteroidota</taxon>
        <taxon>Flavobacteriia</taxon>
        <taxon>Flavobacteriales</taxon>
        <taxon>Weeksellaceae</taxon>
        <taxon>Chryseobacterium group</taxon>
        <taxon>Chryseobacterium</taxon>
    </lineage>
</organism>
<proteinExistence type="predicted"/>
<accession>A0A172XS65</accession>
<dbReference type="Proteomes" id="UP000077824">
    <property type="component" value="Chromosome"/>
</dbReference>
<dbReference type="OrthoDB" id="8420922at2"/>
<protein>
    <recommendedName>
        <fullName evidence="3">PRTase ComF-like</fullName>
    </recommendedName>
</protein>
<dbReference type="EMBL" id="CP015199">
    <property type="protein sequence ID" value="ANF49859.1"/>
    <property type="molecule type" value="Genomic_DNA"/>
</dbReference>
<evidence type="ECO:0000313" key="2">
    <source>
        <dbReference type="Proteomes" id="UP000077824"/>
    </source>
</evidence>
<evidence type="ECO:0000313" key="1">
    <source>
        <dbReference type="EMBL" id="ANF49859.1"/>
    </source>
</evidence>
<dbReference type="STRING" id="1685010.A0O34_04595"/>
<keyword evidence="2" id="KW-1185">Reference proteome</keyword>
<dbReference type="RefSeq" id="WP_066751813.1">
    <property type="nucleotide sequence ID" value="NZ_CP015199.1"/>
</dbReference>
<evidence type="ECO:0008006" key="3">
    <source>
        <dbReference type="Google" id="ProtNLM"/>
    </source>
</evidence>
<dbReference type="AlphaFoldDB" id="A0A172XS65"/>
<dbReference type="KEGG" id="chh:A0O34_04595"/>
<dbReference type="Pfam" id="PF15610">
    <property type="entry name" value="PRTase_3"/>
    <property type="match status" value="1"/>
</dbReference>
<name>A0A172XS65_9FLAO</name>
<sequence>MNKRYSLHHIHSADEFTFSPAEYSYFKYGDKSYAEKFAKELFDGFLSAHEEILNTDKEIVVLPSPYMAIPTASNFLCFYFKKYLDFYLFQKGKKSSILSKINRNHTYTTDYGNLSFEDRKNLIANDTYYLDKDFLRGKLCIFIDDIKITGSHEFTVNKILDEFDVKADFLFMYYAELMNFELDPKIENFFNYYAVKDVKHVAEVMVKPSFQFNTRIVKYILGLDSSNFEYLTSKVTKEHMDNLLELAISNNYHLIKEYENNINTLTQTELYYGY</sequence>
<dbReference type="InterPro" id="IPR028944">
    <property type="entry name" value="PRTase_ComF-like"/>
</dbReference>